<reference evidence="4" key="1">
    <citation type="journal article" date="2019" name="Int. J. Syst. Evol. Microbiol.">
        <title>The Global Catalogue of Microorganisms (GCM) 10K type strain sequencing project: providing services to taxonomists for standard genome sequencing and annotation.</title>
        <authorList>
            <consortium name="The Broad Institute Genomics Platform"/>
            <consortium name="The Broad Institute Genome Sequencing Center for Infectious Disease"/>
            <person name="Wu L."/>
            <person name="Ma J."/>
        </authorList>
    </citation>
    <scope>NUCLEOTIDE SEQUENCE [LARGE SCALE GENOMIC DNA]</scope>
    <source>
        <strain evidence="4">YJ-61-S</strain>
    </source>
</reference>
<dbReference type="Proteomes" id="UP001596043">
    <property type="component" value="Unassembled WGS sequence"/>
</dbReference>
<dbReference type="RefSeq" id="WP_379980444.1">
    <property type="nucleotide sequence ID" value="NZ_JBHSFV010000010.1"/>
</dbReference>
<comment type="caution">
    <text evidence="3">The sequence shown here is derived from an EMBL/GenBank/DDBJ whole genome shotgun (WGS) entry which is preliminary data.</text>
</comment>
<evidence type="ECO:0000313" key="3">
    <source>
        <dbReference type="EMBL" id="MFC4635329.1"/>
    </source>
</evidence>
<evidence type="ECO:0000256" key="1">
    <source>
        <dbReference type="ARBA" id="ARBA00006817"/>
    </source>
</evidence>
<evidence type="ECO:0000259" key="2">
    <source>
        <dbReference type="Pfam" id="PF08327"/>
    </source>
</evidence>
<dbReference type="SUPFAM" id="SSF55961">
    <property type="entry name" value="Bet v1-like"/>
    <property type="match status" value="1"/>
</dbReference>
<name>A0ABV9I1I0_9FLAO</name>
<gene>
    <name evidence="3" type="ORF">ACFO3O_15575</name>
</gene>
<sequence>MNTSINTLSFKRTFHAPMDLVWKVYTEPEYILRWWSRQGMETAIVHYNFKAGGAWHYLMKIQNGMEFIAEGKFKEIILMKKILAEANFKPKTEGVELEVLFESEGDATQFTLNVIHPNEAYKIQQEKMGVANGWESALDRLSKLLWNIS</sequence>
<keyword evidence="4" id="KW-1185">Reference proteome</keyword>
<proteinExistence type="inferred from homology"/>
<dbReference type="InterPro" id="IPR013538">
    <property type="entry name" value="ASHA1/2-like_C"/>
</dbReference>
<evidence type="ECO:0000313" key="4">
    <source>
        <dbReference type="Proteomes" id="UP001596043"/>
    </source>
</evidence>
<comment type="similarity">
    <text evidence="1">Belongs to the AHA1 family.</text>
</comment>
<protein>
    <submittedName>
        <fullName evidence="3">SRPBCC domain-containing protein</fullName>
    </submittedName>
</protein>
<organism evidence="3 4">
    <name type="scientific">Dokdonia ponticola</name>
    <dbReference type="NCBI Taxonomy" id="2041041"/>
    <lineage>
        <taxon>Bacteria</taxon>
        <taxon>Pseudomonadati</taxon>
        <taxon>Bacteroidota</taxon>
        <taxon>Flavobacteriia</taxon>
        <taxon>Flavobacteriales</taxon>
        <taxon>Flavobacteriaceae</taxon>
        <taxon>Dokdonia</taxon>
    </lineage>
</organism>
<dbReference type="Gene3D" id="3.30.530.20">
    <property type="match status" value="1"/>
</dbReference>
<feature type="domain" description="Activator of Hsp90 ATPase homologue 1/2-like C-terminal" evidence="2">
    <location>
        <begin position="16"/>
        <end position="145"/>
    </location>
</feature>
<dbReference type="Pfam" id="PF08327">
    <property type="entry name" value="AHSA1"/>
    <property type="match status" value="1"/>
</dbReference>
<dbReference type="EMBL" id="JBHSFV010000010">
    <property type="protein sequence ID" value="MFC4635329.1"/>
    <property type="molecule type" value="Genomic_DNA"/>
</dbReference>
<accession>A0ABV9I1I0</accession>
<dbReference type="InterPro" id="IPR023393">
    <property type="entry name" value="START-like_dom_sf"/>
</dbReference>